<accession>A0ABP6PPT9</accession>
<reference evidence="3" key="1">
    <citation type="journal article" date="2019" name="Int. J. Syst. Evol. Microbiol.">
        <title>The Global Catalogue of Microorganisms (GCM) 10K type strain sequencing project: providing services to taxonomists for standard genome sequencing and annotation.</title>
        <authorList>
            <consortium name="The Broad Institute Genomics Platform"/>
            <consortium name="The Broad Institute Genome Sequencing Center for Infectious Disease"/>
            <person name="Wu L."/>
            <person name="Ma J."/>
        </authorList>
    </citation>
    <scope>NUCLEOTIDE SEQUENCE [LARGE SCALE GENOMIC DNA]</scope>
    <source>
        <strain evidence="3">JCM 9095</strain>
    </source>
</reference>
<keyword evidence="3" id="KW-1185">Reference proteome</keyword>
<protein>
    <recommendedName>
        <fullName evidence="4">Transposase</fullName>
    </recommendedName>
</protein>
<organism evidence="2 3">
    <name type="scientific">Streptomyces virens</name>
    <dbReference type="NCBI Taxonomy" id="285572"/>
    <lineage>
        <taxon>Bacteria</taxon>
        <taxon>Bacillati</taxon>
        <taxon>Actinomycetota</taxon>
        <taxon>Actinomycetes</taxon>
        <taxon>Kitasatosporales</taxon>
        <taxon>Streptomycetaceae</taxon>
        <taxon>Streptomyces</taxon>
    </lineage>
</organism>
<comment type="caution">
    <text evidence="2">The sequence shown here is derived from an EMBL/GenBank/DDBJ whole genome shotgun (WGS) entry which is preliminary data.</text>
</comment>
<evidence type="ECO:0000256" key="1">
    <source>
        <dbReference type="SAM" id="MobiDB-lite"/>
    </source>
</evidence>
<gene>
    <name evidence="2" type="ORF">GCM10010451_38250</name>
</gene>
<dbReference type="Pfam" id="PF19561">
    <property type="entry name" value="DUF6083"/>
    <property type="match status" value="1"/>
</dbReference>
<feature type="region of interest" description="Disordered" evidence="1">
    <location>
        <begin position="1"/>
        <end position="26"/>
    </location>
</feature>
<dbReference type="Proteomes" id="UP001501866">
    <property type="component" value="Unassembled WGS sequence"/>
</dbReference>
<sequence length="303" mass="33289">MLAGSFARMRSTPPSSARRWDGSPVTVPPRRSLRVACDGTSRLLRCGQVGRCRDCGNRIEWYHRSTEQSVRLHPHELPSARVPAACRWHVSSGIAHPAEDGSGWCRVPHAAVCPAREASRVPPQLVGLRRALAVNTRRLIDAGAFTPPARPADGPVEGRAACRPARPIVQMLYVRYLAAHPVDEIQCVTQTRRRHRCPSPLLAPGTPAGIWRLIPATAAAGQLALPAEVMAVYDLTTLPYAEQMRWRAQHCPQHAATPTAADLAVADWTPFDPLHHGEHIHTRLPAPARHHRPVGRSREVGRP</sequence>
<evidence type="ECO:0000313" key="2">
    <source>
        <dbReference type="EMBL" id="GAA3185379.1"/>
    </source>
</evidence>
<evidence type="ECO:0008006" key="4">
    <source>
        <dbReference type="Google" id="ProtNLM"/>
    </source>
</evidence>
<name>A0ABP6PPT9_9ACTN</name>
<proteinExistence type="predicted"/>
<dbReference type="InterPro" id="IPR045729">
    <property type="entry name" value="DUF6083"/>
</dbReference>
<evidence type="ECO:0000313" key="3">
    <source>
        <dbReference type="Proteomes" id="UP001501866"/>
    </source>
</evidence>
<dbReference type="EMBL" id="BAAAUH010000028">
    <property type="protein sequence ID" value="GAA3185379.1"/>
    <property type="molecule type" value="Genomic_DNA"/>
</dbReference>
<feature type="region of interest" description="Disordered" evidence="1">
    <location>
        <begin position="280"/>
        <end position="303"/>
    </location>
</feature>